<reference evidence="5" key="2">
    <citation type="submission" date="2020-09" db="EMBL/GenBank/DDBJ databases">
        <authorList>
            <person name="Sun Q."/>
            <person name="Zhou Y."/>
        </authorList>
    </citation>
    <scope>NUCLEOTIDE SEQUENCE</scope>
    <source>
        <strain evidence="5">CGMCC 1.14988</strain>
    </source>
</reference>
<name>A0A8J3EU57_9ACTN</name>
<dbReference type="PRINTS" id="PR00081">
    <property type="entry name" value="GDHRDH"/>
</dbReference>
<comment type="similarity">
    <text evidence="1 3">Belongs to the short-chain dehydrogenases/reductases (SDR) family.</text>
</comment>
<evidence type="ECO:0000256" key="1">
    <source>
        <dbReference type="ARBA" id="ARBA00006484"/>
    </source>
</evidence>
<dbReference type="PANTHER" id="PTHR44196">
    <property type="entry name" value="DEHYDROGENASE/REDUCTASE SDR FAMILY MEMBER 7B"/>
    <property type="match status" value="1"/>
</dbReference>
<dbReference type="SUPFAM" id="SSF51735">
    <property type="entry name" value="NAD(P)-binding Rossmann-fold domains"/>
    <property type="match status" value="1"/>
</dbReference>
<dbReference type="InterPro" id="IPR036291">
    <property type="entry name" value="NAD(P)-bd_dom_sf"/>
</dbReference>
<dbReference type="PRINTS" id="PR00080">
    <property type="entry name" value="SDRFAMILY"/>
</dbReference>
<proteinExistence type="inferred from homology"/>
<dbReference type="AlphaFoldDB" id="A0A8J3EU57"/>
<dbReference type="OrthoDB" id="9797538at2"/>
<dbReference type="PIRSF" id="PIRSF000126">
    <property type="entry name" value="11-beta-HSD1"/>
    <property type="match status" value="1"/>
</dbReference>
<dbReference type="Gene3D" id="3.40.50.720">
    <property type="entry name" value="NAD(P)-binding Rossmann-like Domain"/>
    <property type="match status" value="1"/>
</dbReference>
<evidence type="ECO:0000259" key="4">
    <source>
        <dbReference type="SMART" id="SM00822"/>
    </source>
</evidence>
<comment type="caution">
    <text evidence="5">The sequence shown here is derived from an EMBL/GenBank/DDBJ whole genome shotgun (WGS) entry which is preliminary data.</text>
</comment>
<dbReference type="RefSeq" id="WP_130649444.1">
    <property type="nucleotide sequence ID" value="NZ_BMHA01000004.1"/>
</dbReference>
<dbReference type="InterPro" id="IPR020904">
    <property type="entry name" value="Sc_DH/Rdtase_CS"/>
</dbReference>
<accession>A0A8J3EU57</accession>
<evidence type="ECO:0000313" key="5">
    <source>
        <dbReference type="EMBL" id="GGI05222.1"/>
    </source>
</evidence>
<dbReference type="Pfam" id="PF00106">
    <property type="entry name" value="adh_short"/>
    <property type="match status" value="1"/>
</dbReference>
<keyword evidence="6" id="KW-1185">Reference proteome</keyword>
<reference evidence="5" key="1">
    <citation type="journal article" date="2014" name="Int. J. Syst. Evol. Microbiol.">
        <title>Complete genome sequence of Corynebacterium casei LMG S-19264T (=DSM 44701T), isolated from a smear-ripened cheese.</title>
        <authorList>
            <consortium name="US DOE Joint Genome Institute (JGI-PGF)"/>
            <person name="Walter F."/>
            <person name="Albersmeier A."/>
            <person name="Kalinowski J."/>
            <person name="Ruckert C."/>
        </authorList>
    </citation>
    <scope>NUCLEOTIDE SEQUENCE</scope>
    <source>
        <strain evidence="5">CGMCC 1.14988</strain>
    </source>
</reference>
<dbReference type="PANTHER" id="PTHR44196:SF2">
    <property type="entry name" value="SHORT-CHAIN DEHYDROGENASE-RELATED"/>
    <property type="match status" value="1"/>
</dbReference>
<dbReference type="InterPro" id="IPR057326">
    <property type="entry name" value="KR_dom"/>
</dbReference>
<feature type="domain" description="Ketoreductase" evidence="4">
    <location>
        <begin position="7"/>
        <end position="190"/>
    </location>
</feature>
<dbReference type="GO" id="GO:0016020">
    <property type="term" value="C:membrane"/>
    <property type="evidence" value="ECO:0007669"/>
    <property type="project" value="TreeGrafter"/>
</dbReference>
<evidence type="ECO:0000256" key="2">
    <source>
        <dbReference type="ARBA" id="ARBA00023002"/>
    </source>
</evidence>
<sequence length="268" mass="28673">MTLRRFSRALVTGASSGIGTELARQLAARNVATVLVARDEQALTALADELRASAPDGPGRDVEVLAADLTDETDLRRVCTRLQDRDAPIDLLVNDAGTGQVGPFAELDVDEAEQSVRLNVLAPLRLTHAALPLLRERQGAVLNVASVAAFEPVANMATYAATKAFVSSWSQALHEELRSTGVTVTALAPGFTRSGFVDAADANEIAARIPGFVWDRPGDVARAGLDGVARGRALVLPSWWYRVGVTATTLTPTRLTRRIVGEVTRRLR</sequence>
<dbReference type="PROSITE" id="PS00061">
    <property type="entry name" value="ADH_SHORT"/>
    <property type="match status" value="1"/>
</dbReference>
<dbReference type="CDD" id="cd05233">
    <property type="entry name" value="SDR_c"/>
    <property type="match status" value="1"/>
</dbReference>
<dbReference type="Proteomes" id="UP000650511">
    <property type="component" value="Unassembled WGS sequence"/>
</dbReference>
<dbReference type="InterPro" id="IPR002347">
    <property type="entry name" value="SDR_fam"/>
</dbReference>
<organism evidence="5 6">
    <name type="scientific">Egicoccus halophilus</name>
    <dbReference type="NCBI Taxonomy" id="1670830"/>
    <lineage>
        <taxon>Bacteria</taxon>
        <taxon>Bacillati</taxon>
        <taxon>Actinomycetota</taxon>
        <taxon>Nitriliruptoria</taxon>
        <taxon>Egicoccales</taxon>
        <taxon>Egicoccaceae</taxon>
        <taxon>Egicoccus</taxon>
    </lineage>
</organism>
<evidence type="ECO:0000313" key="6">
    <source>
        <dbReference type="Proteomes" id="UP000650511"/>
    </source>
</evidence>
<protein>
    <submittedName>
        <fullName evidence="5">Dehydrogenase</fullName>
    </submittedName>
</protein>
<dbReference type="SMART" id="SM00822">
    <property type="entry name" value="PKS_KR"/>
    <property type="match status" value="1"/>
</dbReference>
<keyword evidence="2" id="KW-0560">Oxidoreductase</keyword>
<dbReference type="GO" id="GO:0016491">
    <property type="term" value="F:oxidoreductase activity"/>
    <property type="evidence" value="ECO:0007669"/>
    <property type="project" value="UniProtKB-KW"/>
</dbReference>
<dbReference type="EMBL" id="BMHA01000004">
    <property type="protein sequence ID" value="GGI05222.1"/>
    <property type="molecule type" value="Genomic_DNA"/>
</dbReference>
<evidence type="ECO:0000256" key="3">
    <source>
        <dbReference type="RuleBase" id="RU000363"/>
    </source>
</evidence>
<gene>
    <name evidence="5" type="ORF">GCM10011354_13020</name>
</gene>